<evidence type="ECO:0000256" key="2">
    <source>
        <dbReference type="SAM" id="Phobius"/>
    </source>
</evidence>
<evidence type="ECO:0000256" key="1">
    <source>
        <dbReference type="SAM" id="MobiDB-lite"/>
    </source>
</evidence>
<feature type="region of interest" description="Disordered" evidence="1">
    <location>
        <begin position="103"/>
        <end position="133"/>
    </location>
</feature>
<keyword evidence="2" id="KW-0472">Membrane</keyword>
<organism evidence="3 4">
    <name type="scientific">Polarella glacialis</name>
    <name type="common">Dinoflagellate</name>
    <dbReference type="NCBI Taxonomy" id="89957"/>
    <lineage>
        <taxon>Eukaryota</taxon>
        <taxon>Sar</taxon>
        <taxon>Alveolata</taxon>
        <taxon>Dinophyceae</taxon>
        <taxon>Suessiales</taxon>
        <taxon>Suessiaceae</taxon>
        <taxon>Polarella</taxon>
    </lineage>
</organism>
<name>A0A813HNE4_POLGL</name>
<sequence length="396" mass="41539">MCVWSQPFFPVLASLHGFFAHAIALLVAMAATLPPRKEARPERRRGPEKNLALSRRFSSSSAAASLLAAAGCIAVASAGVTRWLLLPPCNGACFTQALSKSRSPESLGRSSEVPKARTRRSAAEKDESRDPEAAIVEARASSKSIEGGTLEVIGAASSRPSQLLYSPGLQSLLAILAKLKNARSGEGNALEAVLGNIPAALDAMGDEDNQEVPADTRADFDEAVESGPTLVAAASEGAGPDGDWRGPLRAFSRLRLAQRLPEVADRLVPWDILFPRSLADECSIPQDEIQNAFRRFAAEINLGELSSWSEQELDEVGDLIGRNALLEEVVDALIDTFEGTLTKVLGQAAAVTAAVAFAPLVVLGLAFAACCACFGGGGGTPVPTDVGNLPLFKLNG</sequence>
<feature type="transmembrane region" description="Helical" evidence="2">
    <location>
        <begin position="63"/>
        <end position="85"/>
    </location>
</feature>
<evidence type="ECO:0008006" key="5">
    <source>
        <dbReference type="Google" id="ProtNLM"/>
    </source>
</evidence>
<feature type="compositionally biased region" description="Basic and acidic residues" evidence="1">
    <location>
        <begin position="121"/>
        <end position="132"/>
    </location>
</feature>
<feature type="transmembrane region" description="Helical" evidence="2">
    <location>
        <begin position="12"/>
        <end position="33"/>
    </location>
</feature>
<proteinExistence type="predicted"/>
<accession>A0A813HNE4</accession>
<keyword evidence="2" id="KW-1133">Transmembrane helix</keyword>
<gene>
    <name evidence="3" type="ORF">PGLA1383_LOCUS54319</name>
</gene>
<comment type="caution">
    <text evidence="3">The sequence shown here is derived from an EMBL/GenBank/DDBJ whole genome shotgun (WGS) entry which is preliminary data.</text>
</comment>
<dbReference type="Proteomes" id="UP000654075">
    <property type="component" value="Unassembled WGS sequence"/>
</dbReference>
<dbReference type="EMBL" id="CAJNNV010032201">
    <property type="protein sequence ID" value="CAE8639273.1"/>
    <property type="molecule type" value="Genomic_DNA"/>
</dbReference>
<reference evidence="3" key="1">
    <citation type="submission" date="2021-02" db="EMBL/GenBank/DDBJ databases">
        <authorList>
            <person name="Dougan E. K."/>
            <person name="Rhodes N."/>
            <person name="Thang M."/>
            <person name="Chan C."/>
        </authorList>
    </citation>
    <scope>NUCLEOTIDE SEQUENCE</scope>
</reference>
<keyword evidence="2" id="KW-0812">Transmembrane</keyword>
<protein>
    <recommendedName>
        <fullName evidence="5">Transmembrane protein</fullName>
    </recommendedName>
</protein>
<evidence type="ECO:0000313" key="4">
    <source>
        <dbReference type="Proteomes" id="UP000654075"/>
    </source>
</evidence>
<dbReference type="AlphaFoldDB" id="A0A813HNE4"/>
<evidence type="ECO:0000313" key="3">
    <source>
        <dbReference type="EMBL" id="CAE8639273.1"/>
    </source>
</evidence>
<keyword evidence="4" id="KW-1185">Reference proteome</keyword>